<dbReference type="InterPro" id="IPR002018">
    <property type="entry name" value="CarbesteraseB"/>
</dbReference>
<keyword evidence="4" id="KW-0812">Transmembrane</keyword>
<keyword evidence="4" id="KW-0472">Membrane</keyword>
<evidence type="ECO:0000259" key="6">
    <source>
        <dbReference type="Pfam" id="PF20684"/>
    </source>
</evidence>
<evidence type="ECO:0000256" key="3">
    <source>
        <dbReference type="SAM" id="MobiDB-lite"/>
    </source>
</evidence>
<keyword evidence="2" id="KW-0378">Hydrolase</keyword>
<dbReference type="InterPro" id="IPR019826">
    <property type="entry name" value="Carboxylesterase_B_AS"/>
</dbReference>
<feature type="domain" description="Carboxylesterase type B" evidence="5">
    <location>
        <begin position="542"/>
        <end position="830"/>
    </location>
</feature>
<feature type="transmembrane region" description="Helical" evidence="4">
    <location>
        <begin position="66"/>
        <end position="88"/>
    </location>
</feature>
<evidence type="ECO:0000259" key="5">
    <source>
        <dbReference type="Pfam" id="PF00135"/>
    </source>
</evidence>
<dbReference type="EMBL" id="KJ951021">
    <property type="protein sequence ID" value="AIF75060.1"/>
    <property type="molecule type" value="mRNA"/>
</dbReference>
<protein>
    <submittedName>
        <fullName evidence="7">Carboxylesterase</fullName>
    </submittedName>
</protein>
<comment type="similarity">
    <text evidence="1">Belongs to the type-B carboxylesterase/lipase family.</text>
</comment>
<sequence length="1039" mass="115210">MPYLSSFVERASPTGNFNGKPPDHLPAENGVHIWRAAVIMPFITFAFVALRFYTRTYLLRARKYTIDDYIVILSMLVCIVHAVLMAIATYNGMGLHIWQYDKELNSRYYLWVGITSEFYVLGLMGFKSALILLYLQLFGVYRRFRWACYATLFFCMGYLFCNLTTEFLGCHPIRKKWEPGLPGHCINSIATATFYGACNMASDLVIAILPLTMIWKLQVATKLQKVGLSLVLSSGFAAWAVAVARWGIATYDLVGTEDRTWWAGVSFTLSILEINTGLICACVATLGPLWKLAYAQVKDWTGWTVHSSSKEATWPSFVRKPNPYSQSSEETRRPSGPCPNTIGGHKLPAGRESRVLGYNGSTLTSNYEDEYGLLDASGWHPHVFAIGAVAAPSPQSLDSSLTLLIDNDLQGASSPVSNSGVLLLEARSLEHARETCEAVGEQLWSLAAGTESIQTNLNYLKYSDPNISLSRFWVASENQSARAIDIDGHIVEVNPETKLPVLCSQSAPFSNVTFQDKGEKWQVTVKSNNESLTGYRDRLSFRFLGVRYAPQPKRFTYSESYVGNGSEVSALEYDSQCVQAGNIGSEDCLFLNIWTTHIPGPKSTKKLKPVMFWIHGGALINGEASHPTYDGGNLASRGDVVVVTVGYRLTTLGFLALNDGITNGNFGLADQINALEWVRKNIKDFGGDPDRITIFGQSAGAGSVHALIASPKSIGKFAGAIPASNVASNDPSKGYTRYYTIEEEVEALGNAILEETGCANATSQVDCLRSISPHVLAGELSTYARFPVVDGTYLTSDRLQLEGPTLPVRIMMGTTRDDGGPFISYPTTTNETEYLQSQGYDVPPPELFPIPELENKTLALFNMAVRLVTDSIFRCGNQATAYNGLRNNRFHPVYFYEFNRTYQVAEWPQLDVCEPPKTPSHPHGDPSGEYSKCHSGELYYVFGNLFRQGLPMRDEFDLPFQQFVLDSFSSFARSFDPNPDVGFLKARGFQSTLDEIERAGRWQPSTSEGEMTRRILQWPSSRGPFVEAEQCEYVGLPWN</sequence>
<dbReference type="ESTHER" id="9pezi-a0a0k0kdj0">
    <property type="family name" value="Fungal_carboxylesterase_lipase"/>
</dbReference>
<dbReference type="InterPro" id="IPR049326">
    <property type="entry name" value="Rhodopsin_dom_fungi"/>
</dbReference>
<evidence type="ECO:0000256" key="4">
    <source>
        <dbReference type="SAM" id="Phobius"/>
    </source>
</evidence>
<feature type="transmembrane region" description="Helical" evidence="4">
    <location>
        <begin position="189"/>
        <end position="214"/>
    </location>
</feature>
<feature type="region of interest" description="Disordered" evidence="3">
    <location>
        <begin position="319"/>
        <end position="349"/>
    </location>
</feature>
<feature type="transmembrane region" description="Helical" evidence="4">
    <location>
        <begin position="147"/>
        <end position="169"/>
    </location>
</feature>
<feature type="domain" description="Rhodopsin" evidence="6">
    <location>
        <begin position="50"/>
        <end position="291"/>
    </location>
</feature>
<proteinExistence type="evidence at transcript level"/>
<dbReference type="InterPro" id="IPR029058">
    <property type="entry name" value="AB_hydrolase_fold"/>
</dbReference>
<feature type="domain" description="Carboxylesterase type B" evidence="5">
    <location>
        <begin position="863"/>
        <end position="1019"/>
    </location>
</feature>
<accession>A0A0K0KDJ0</accession>
<dbReference type="SUPFAM" id="SSF53474">
    <property type="entry name" value="alpha/beta-Hydrolases"/>
    <property type="match status" value="1"/>
</dbReference>
<feature type="transmembrane region" description="Helical" evidence="4">
    <location>
        <begin position="108"/>
        <end position="135"/>
    </location>
</feature>
<dbReference type="AlphaFoldDB" id="A0A0K0KDJ0"/>
<dbReference type="GO" id="GO:0016787">
    <property type="term" value="F:hydrolase activity"/>
    <property type="evidence" value="ECO:0007669"/>
    <property type="project" value="UniProtKB-KW"/>
</dbReference>
<dbReference type="PANTHER" id="PTHR43142">
    <property type="entry name" value="CARBOXYLIC ESTER HYDROLASE"/>
    <property type="match status" value="1"/>
</dbReference>
<dbReference type="Gene3D" id="3.40.50.1820">
    <property type="entry name" value="alpha/beta hydrolase"/>
    <property type="match status" value="1"/>
</dbReference>
<keyword evidence="4" id="KW-1133">Transmembrane helix</keyword>
<evidence type="ECO:0000313" key="7">
    <source>
        <dbReference type="EMBL" id="AIF75060.1"/>
    </source>
</evidence>
<feature type="transmembrane region" description="Helical" evidence="4">
    <location>
        <begin position="226"/>
        <end position="248"/>
    </location>
</feature>
<dbReference type="PANTHER" id="PTHR43142:SF3">
    <property type="entry name" value="PUTATIVE (AFU_ORTHOLOGUE AFUA_3G09070)-RELATED"/>
    <property type="match status" value="1"/>
</dbReference>
<organism evidence="7">
    <name type="scientific">Daldinia eschscholtzii</name>
    <dbReference type="NCBI Taxonomy" id="292717"/>
    <lineage>
        <taxon>Eukaryota</taxon>
        <taxon>Fungi</taxon>
        <taxon>Dikarya</taxon>
        <taxon>Ascomycota</taxon>
        <taxon>Pezizomycotina</taxon>
        <taxon>Sordariomycetes</taxon>
        <taxon>Xylariomycetidae</taxon>
        <taxon>Xylariales</taxon>
        <taxon>Hypoxylaceae</taxon>
        <taxon>Daldinia</taxon>
    </lineage>
</organism>
<dbReference type="Pfam" id="PF00135">
    <property type="entry name" value="COesterase"/>
    <property type="match status" value="2"/>
</dbReference>
<dbReference type="Pfam" id="PF20684">
    <property type="entry name" value="Fung_rhodopsin"/>
    <property type="match status" value="1"/>
</dbReference>
<name>A0A0K0KDJ0_9PEZI</name>
<feature type="transmembrane region" description="Helical" evidence="4">
    <location>
        <begin position="33"/>
        <end position="54"/>
    </location>
</feature>
<evidence type="ECO:0000256" key="2">
    <source>
        <dbReference type="ARBA" id="ARBA00022801"/>
    </source>
</evidence>
<dbReference type="PROSITE" id="PS00122">
    <property type="entry name" value="CARBOXYLESTERASE_B_1"/>
    <property type="match status" value="1"/>
</dbReference>
<evidence type="ECO:0000256" key="1">
    <source>
        <dbReference type="ARBA" id="ARBA00005964"/>
    </source>
</evidence>
<reference evidence="7" key="1">
    <citation type="submission" date="2014-06" db="EMBL/GenBank/DDBJ databases">
        <title>Three species of the Botryosphaeriales overlap on five unrelated trees in China, with a novel species.</title>
        <authorList>
            <person name="Tian C."/>
            <person name="Fan X."/>
        </authorList>
    </citation>
    <scope>NUCLEOTIDE SEQUENCE</scope>
    <source>
        <strain evidence="7">IFB-TL01</strain>
    </source>
</reference>